<name>A0A2B2G882_BACCE</name>
<dbReference type="RefSeq" id="WP_098266490.1">
    <property type="nucleotide sequence ID" value="NZ_JAVIVZ010000001.1"/>
</dbReference>
<proteinExistence type="predicted"/>
<gene>
    <name evidence="2" type="ORF">CN491_01940</name>
</gene>
<dbReference type="AlphaFoldDB" id="A0A2B2G882"/>
<dbReference type="EMBL" id="NTZF01000002">
    <property type="protein sequence ID" value="PES99631.1"/>
    <property type="molecule type" value="Genomic_DNA"/>
</dbReference>
<dbReference type="Gene3D" id="3.40.710.10">
    <property type="entry name" value="DD-peptidase/beta-lactamase superfamily"/>
    <property type="match status" value="1"/>
</dbReference>
<comment type="caution">
    <text evidence="2">The sequence shown here is derived from an EMBL/GenBank/DDBJ whole genome shotgun (WGS) entry which is preliminary data.</text>
</comment>
<dbReference type="GO" id="GO:0030655">
    <property type="term" value="P:beta-lactam antibiotic catabolic process"/>
    <property type="evidence" value="ECO:0007669"/>
    <property type="project" value="InterPro"/>
</dbReference>
<dbReference type="InterPro" id="IPR012338">
    <property type="entry name" value="Beta-lactam/transpept-like"/>
</dbReference>
<protein>
    <recommendedName>
        <fullName evidence="1">Beta-lactamase class A catalytic domain-containing protein</fullName>
    </recommendedName>
</protein>
<organism evidence="2 3">
    <name type="scientific">Bacillus cereus</name>
    <dbReference type="NCBI Taxonomy" id="1396"/>
    <lineage>
        <taxon>Bacteria</taxon>
        <taxon>Bacillati</taxon>
        <taxon>Bacillota</taxon>
        <taxon>Bacilli</taxon>
        <taxon>Bacillales</taxon>
        <taxon>Bacillaceae</taxon>
        <taxon>Bacillus</taxon>
        <taxon>Bacillus cereus group</taxon>
    </lineage>
</organism>
<dbReference type="Proteomes" id="UP000220900">
    <property type="component" value="Unassembled WGS sequence"/>
</dbReference>
<dbReference type="Pfam" id="PF13354">
    <property type="entry name" value="Beta-lactamase2"/>
    <property type="match status" value="1"/>
</dbReference>
<dbReference type="SUPFAM" id="SSF56601">
    <property type="entry name" value="beta-lactamase/transpeptidase-like"/>
    <property type="match status" value="1"/>
</dbReference>
<accession>A0A2B2G882</accession>
<dbReference type="GO" id="GO:0008800">
    <property type="term" value="F:beta-lactamase activity"/>
    <property type="evidence" value="ECO:0007669"/>
    <property type="project" value="InterPro"/>
</dbReference>
<dbReference type="InterPro" id="IPR045155">
    <property type="entry name" value="Beta-lactam_cat"/>
</dbReference>
<sequence length="258" mass="29282">METVIRKIKEIQTGQVGILVYSTKNGNIVASHNNELYVPLASAAKVAIGFVVAKMVKDKQISWNDTLHHIKFNPNEDSEQLYPHLQGRNTLTLNKAVEVMIACHDSYIAKSIVMYCGGWDTVREYISTYFSKIHIQENPRDEQNVGELNQLLSLLVHIFQGYKSEPVAWEPIINGMVRQQGEYEGIPSYHLAHMTGGLPTATINIGIIGMFNEFPFLYVIGGKDLPNRRENKEVDEEFAAALKHIYKEYIQNMLEVNN</sequence>
<feature type="domain" description="Beta-lactamase class A catalytic" evidence="1">
    <location>
        <begin position="17"/>
        <end position="220"/>
    </location>
</feature>
<reference evidence="2 3" key="1">
    <citation type="submission" date="2017-09" db="EMBL/GenBank/DDBJ databases">
        <title>Large-scale bioinformatics analysis of Bacillus genomes uncovers conserved roles of natural products in bacterial physiology.</title>
        <authorList>
            <consortium name="Agbiome Team Llc"/>
            <person name="Bleich R.M."/>
            <person name="Grubbs K.J."/>
            <person name="Santa Maria K.C."/>
            <person name="Allen S.E."/>
            <person name="Farag S."/>
            <person name="Shank E.A."/>
            <person name="Bowers A."/>
        </authorList>
    </citation>
    <scope>NUCLEOTIDE SEQUENCE [LARGE SCALE GENOMIC DNA]</scope>
    <source>
        <strain evidence="2 3">AFS002368</strain>
    </source>
</reference>
<evidence type="ECO:0000259" key="1">
    <source>
        <dbReference type="Pfam" id="PF13354"/>
    </source>
</evidence>
<evidence type="ECO:0000313" key="3">
    <source>
        <dbReference type="Proteomes" id="UP000220900"/>
    </source>
</evidence>
<evidence type="ECO:0000313" key="2">
    <source>
        <dbReference type="EMBL" id="PES99631.1"/>
    </source>
</evidence>